<organism evidence="2">
    <name type="scientific">marine sediment metagenome</name>
    <dbReference type="NCBI Taxonomy" id="412755"/>
    <lineage>
        <taxon>unclassified sequences</taxon>
        <taxon>metagenomes</taxon>
        <taxon>ecological metagenomes</taxon>
    </lineage>
</organism>
<feature type="transmembrane region" description="Helical" evidence="1">
    <location>
        <begin position="9"/>
        <end position="28"/>
    </location>
</feature>
<keyword evidence="1" id="KW-1133">Transmembrane helix</keyword>
<dbReference type="AlphaFoldDB" id="A0A0F9CSY2"/>
<accession>A0A0F9CSY2</accession>
<evidence type="ECO:0000313" key="2">
    <source>
        <dbReference type="EMBL" id="KKL08731.1"/>
    </source>
</evidence>
<protein>
    <submittedName>
        <fullName evidence="2">Uncharacterized protein</fullName>
    </submittedName>
</protein>
<proteinExistence type="predicted"/>
<sequence length="33" mass="3498">MGNLGGRRFCLVVGCALTYTLLLITGYLDSGGY</sequence>
<gene>
    <name evidence="2" type="ORF">LCGC14_2572890</name>
</gene>
<feature type="non-terminal residue" evidence="2">
    <location>
        <position position="33"/>
    </location>
</feature>
<comment type="caution">
    <text evidence="2">The sequence shown here is derived from an EMBL/GenBank/DDBJ whole genome shotgun (WGS) entry which is preliminary data.</text>
</comment>
<evidence type="ECO:0000256" key="1">
    <source>
        <dbReference type="SAM" id="Phobius"/>
    </source>
</evidence>
<keyword evidence="1" id="KW-0472">Membrane</keyword>
<dbReference type="EMBL" id="LAZR01042763">
    <property type="protein sequence ID" value="KKL08731.1"/>
    <property type="molecule type" value="Genomic_DNA"/>
</dbReference>
<keyword evidence="1" id="KW-0812">Transmembrane</keyword>
<name>A0A0F9CSY2_9ZZZZ</name>
<reference evidence="2" key="1">
    <citation type="journal article" date="2015" name="Nature">
        <title>Complex archaea that bridge the gap between prokaryotes and eukaryotes.</title>
        <authorList>
            <person name="Spang A."/>
            <person name="Saw J.H."/>
            <person name="Jorgensen S.L."/>
            <person name="Zaremba-Niedzwiedzka K."/>
            <person name="Martijn J."/>
            <person name="Lind A.E."/>
            <person name="van Eijk R."/>
            <person name="Schleper C."/>
            <person name="Guy L."/>
            <person name="Ettema T.J."/>
        </authorList>
    </citation>
    <scope>NUCLEOTIDE SEQUENCE</scope>
</reference>